<name>F2PI53_TRIEC</name>
<evidence type="ECO:0000313" key="2">
    <source>
        <dbReference type="Proteomes" id="UP000009169"/>
    </source>
</evidence>
<protein>
    <submittedName>
        <fullName evidence="1">Uncharacterized protein</fullName>
    </submittedName>
</protein>
<reference evidence="2" key="1">
    <citation type="journal article" date="2012" name="MBio">
        <title>Comparative genome analysis of Trichophyton rubrum and related dermatophytes reveals candidate genes involved in infection.</title>
        <authorList>
            <person name="Martinez D.A."/>
            <person name="Oliver B.G."/>
            <person name="Graeser Y."/>
            <person name="Goldberg J.M."/>
            <person name="Li W."/>
            <person name="Martinez-Rossi N.M."/>
            <person name="Monod M."/>
            <person name="Shelest E."/>
            <person name="Barton R.C."/>
            <person name="Birch E."/>
            <person name="Brakhage A.A."/>
            <person name="Chen Z."/>
            <person name="Gurr S.J."/>
            <person name="Heiman D."/>
            <person name="Heitman J."/>
            <person name="Kosti I."/>
            <person name="Rossi A."/>
            <person name="Saif S."/>
            <person name="Samalova M."/>
            <person name="Saunders C.W."/>
            <person name="Shea T."/>
            <person name="Summerbell R.C."/>
            <person name="Xu J."/>
            <person name="Young S."/>
            <person name="Zeng Q."/>
            <person name="Birren B.W."/>
            <person name="Cuomo C.A."/>
            <person name="White T.C."/>
        </authorList>
    </citation>
    <scope>NUCLEOTIDE SEQUENCE [LARGE SCALE GENOMIC DNA]</scope>
    <source>
        <strain evidence="2">ATCC MYA-4606 / CBS 127.97</strain>
    </source>
</reference>
<dbReference type="EMBL" id="DS995719">
    <property type="protein sequence ID" value="EGE01615.1"/>
    <property type="molecule type" value="Genomic_DNA"/>
</dbReference>
<gene>
    <name evidence="1" type="ORF">TEQG_00661</name>
</gene>
<keyword evidence="2" id="KW-1185">Reference proteome</keyword>
<organism evidence="1 2">
    <name type="scientific">Trichophyton equinum (strain ATCC MYA-4606 / CBS 127.97)</name>
    <name type="common">Horse ringworm fungus</name>
    <dbReference type="NCBI Taxonomy" id="559882"/>
    <lineage>
        <taxon>Eukaryota</taxon>
        <taxon>Fungi</taxon>
        <taxon>Dikarya</taxon>
        <taxon>Ascomycota</taxon>
        <taxon>Pezizomycotina</taxon>
        <taxon>Eurotiomycetes</taxon>
        <taxon>Eurotiomycetidae</taxon>
        <taxon>Onygenales</taxon>
        <taxon>Arthrodermataceae</taxon>
        <taxon>Trichophyton</taxon>
    </lineage>
</organism>
<sequence length="99" mass="11354">MSLGLAGRWRDAYTAPDLVLMQPAHKIKARQHKTDEYSIELWFQGIYLGANQLVITRWKGQTSRRTDACCMGELDKYTVVKATDLILHQQQTASQPYKV</sequence>
<dbReference type="HOGENOM" id="CLU_2322009_0_0_1"/>
<evidence type="ECO:0000313" key="1">
    <source>
        <dbReference type="EMBL" id="EGE01615.1"/>
    </source>
</evidence>
<dbReference type="Proteomes" id="UP000009169">
    <property type="component" value="Unassembled WGS sequence"/>
</dbReference>
<dbReference type="VEuPathDB" id="FungiDB:TEQG_00661"/>
<proteinExistence type="predicted"/>
<accession>F2PI53</accession>
<dbReference type="AlphaFoldDB" id="F2PI53"/>